<gene>
    <name evidence="2" type="ORF">CRIB_834</name>
</gene>
<name>A0A1V1I038_9FIRM</name>
<keyword evidence="1" id="KW-0812">Transmembrane</keyword>
<evidence type="ECO:0000256" key="1">
    <source>
        <dbReference type="SAM" id="Phobius"/>
    </source>
</evidence>
<reference evidence="2 3" key="1">
    <citation type="submission" date="2014-04" db="EMBL/GenBank/DDBJ databases">
        <authorList>
            <person name="Hornung B.V."/>
        </authorList>
    </citation>
    <scope>NUCLEOTIDE SEQUENCE [LARGE SCALE GENOMIC DNA]</scope>
    <source>
        <strain evidence="2 3">CRIB</strain>
    </source>
</reference>
<feature type="transmembrane region" description="Helical" evidence="1">
    <location>
        <begin position="12"/>
        <end position="34"/>
    </location>
</feature>
<keyword evidence="3" id="KW-1185">Reference proteome</keyword>
<protein>
    <submittedName>
        <fullName evidence="2">Uncharacterized protein</fullName>
    </submittedName>
</protein>
<dbReference type="Proteomes" id="UP000245622">
    <property type="component" value="Chromosome 1"/>
</dbReference>
<proteinExistence type="predicted"/>
<accession>A0A1V1I038</accession>
<evidence type="ECO:0000313" key="2">
    <source>
        <dbReference type="EMBL" id="CED93586.1"/>
    </source>
</evidence>
<dbReference type="KEGG" id="ril:CRIB_834"/>
<keyword evidence="1" id="KW-0472">Membrane</keyword>
<evidence type="ECO:0000313" key="3">
    <source>
        <dbReference type="Proteomes" id="UP000245622"/>
    </source>
</evidence>
<sequence>MTPLIGISWSNLLLSAFIIVLVVYVGIKIVRFILK</sequence>
<dbReference type="AlphaFoldDB" id="A0A1V1I038"/>
<organism evidence="2 3">
    <name type="scientific">Romboutsia ilealis</name>
    <dbReference type="NCBI Taxonomy" id="1115758"/>
    <lineage>
        <taxon>Bacteria</taxon>
        <taxon>Bacillati</taxon>
        <taxon>Bacillota</taxon>
        <taxon>Clostridia</taxon>
        <taxon>Peptostreptococcales</taxon>
        <taxon>Peptostreptococcaceae</taxon>
        <taxon>Romboutsia</taxon>
    </lineage>
</organism>
<dbReference type="EMBL" id="LN555523">
    <property type="protein sequence ID" value="CED93586.1"/>
    <property type="molecule type" value="Genomic_DNA"/>
</dbReference>
<keyword evidence="1" id="KW-1133">Transmembrane helix</keyword>